<reference evidence="2 3" key="1">
    <citation type="journal article" date="2015" name="Genome Announc.">
        <title>Expanding the biotechnology potential of lactobacilli through comparative genomics of 213 strains and associated genera.</title>
        <authorList>
            <person name="Sun Z."/>
            <person name="Harris H.M."/>
            <person name="McCann A."/>
            <person name="Guo C."/>
            <person name="Argimon S."/>
            <person name="Zhang W."/>
            <person name="Yang X."/>
            <person name="Jeffery I.B."/>
            <person name="Cooney J.C."/>
            <person name="Kagawa T.F."/>
            <person name="Liu W."/>
            <person name="Song Y."/>
            <person name="Salvetti E."/>
            <person name="Wrobel A."/>
            <person name="Rasinkangas P."/>
            <person name="Parkhill J."/>
            <person name="Rea M.C."/>
            <person name="O'Sullivan O."/>
            <person name="Ritari J."/>
            <person name="Douillard F.P."/>
            <person name="Paul Ross R."/>
            <person name="Yang R."/>
            <person name="Briner A.E."/>
            <person name="Felis G.E."/>
            <person name="de Vos W.M."/>
            <person name="Barrangou R."/>
            <person name="Klaenhammer T.R."/>
            <person name="Caufield P.W."/>
            <person name="Cui Y."/>
            <person name="Zhang H."/>
            <person name="O'Toole P.W."/>
        </authorList>
    </citation>
    <scope>NUCLEOTIDE SEQUENCE [LARGE SCALE GENOMIC DNA]</scope>
    <source>
        <strain evidence="2 3">DSM 15814</strain>
    </source>
</reference>
<dbReference type="PROSITE" id="PS50053">
    <property type="entry name" value="UBIQUITIN_2"/>
    <property type="match status" value="1"/>
</dbReference>
<name>A0A0R1R7W3_9LACO</name>
<evidence type="ECO:0000259" key="1">
    <source>
        <dbReference type="PROSITE" id="PS50053"/>
    </source>
</evidence>
<dbReference type="RefSeq" id="WP_017261093.1">
    <property type="nucleotide sequence ID" value="NZ_AUAW01000034.1"/>
</dbReference>
<dbReference type="AlphaFoldDB" id="A0A0R1R7W3"/>
<dbReference type="InterPro" id="IPR024962">
    <property type="entry name" value="YukD-like"/>
</dbReference>
<dbReference type="InterPro" id="IPR000626">
    <property type="entry name" value="Ubiquitin-like_dom"/>
</dbReference>
<evidence type="ECO:0000313" key="2">
    <source>
        <dbReference type="EMBL" id="KRL52526.1"/>
    </source>
</evidence>
<feature type="domain" description="Ubiquitin-like" evidence="1">
    <location>
        <begin position="9"/>
        <end position="91"/>
    </location>
</feature>
<organism evidence="2 3">
    <name type="scientific">Furfurilactobacillus rossiae DSM 15814</name>
    <dbReference type="NCBI Taxonomy" id="1114972"/>
    <lineage>
        <taxon>Bacteria</taxon>
        <taxon>Bacillati</taxon>
        <taxon>Bacillota</taxon>
        <taxon>Bacilli</taxon>
        <taxon>Lactobacillales</taxon>
        <taxon>Lactobacillaceae</taxon>
        <taxon>Furfurilactobacillus</taxon>
    </lineage>
</organism>
<proteinExistence type="predicted"/>
<dbReference type="EMBL" id="AZFF01000037">
    <property type="protein sequence ID" value="KRL52526.1"/>
    <property type="molecule type" value="Genomic_DNA"/>
</dbReference>
<dbReference type="Pfam" id="PF08817">
    <property type="entry name" value="YukD"/>
    <property type="match status" value="1"/>
</dbReference>
<comment type="caution">
    <text evidence="2">The sequence shown here is derived from an EMBL/GenBank/DDBJ whole genome shotgun (WGS) entry which is preliminary data.</text>
</comment>
<dbReference type="eggNOG" id="COG5417">
    <property type="taxonomic scope" value="Bacteria"/>
</dbReference>
<evidence type="ECO:0000313" key="3">
    <source>
        <dbReference type="Proteomes" id="UP000051999"/>
    </source>
</evidence>
<protein>
    <recommendedName>
        <fullName evidence="1">Ubiquitin-like domain-containing protein</fullName>
    </recommendedName>
</protein>
<gene>
    <name evidence="2" type="ORF">FD35_GL001913</name>
</gene>
<dbReference type="Proteomes" id="UP000051999">
    <property type="component" value="Unassembled WGS sequence"/>
</dbReference>
<sequence length="91" mass="10125">MTEQVDNYINITVKTDKTADRALINKDLRIPNKLTVKQTLTQLIDALGAESVTLRPDDRNMIRVVNKGLLLSDDDILDDFAIASGDVIEVL</sequence>
<dbReference type="STRING" id="1114972.FD35_GL001913"/>
<dbReference type="PATRIC" id="fig|1114972.6.peg.1951"/>
<dbReference type="InterPro" id="IPR029071">
    <property type="entry name" value="Ubiquitin-like_domsf"/>
</dbReference>
<accession>A0A0R1R7W3</accession>
<keyword evidence="3" id="KW-1185">Reference proteome</keyword>
<dbReference type="Gene3D" id="3.10.20.90">
    <property type="entry name" value="Phosphatidylinositol 3-kinase Catalytic Subunit, Chain A, domain 1"/>
    <property type="match status" value="1"/>
</dbReference>
<dbReference type="SUPFAM" id="SSF54236">
    <property type="entry name" value="Ubiquitin-like"/>
    <property type="match status" value="1"/>
</dbReference>